<proteinExistence type="predicted"/>
<reference evidence="1" key="1">
    <citation type="submission" date="2019-08" db="EMBL/GenBank/DDBJ databases">
        <authorList>
            <person name="Kucharzyk K."/>
            <person name="Murdoch R.W."/>
            <person name="Higgins S."/>
            <person name="Loffler F."/>
        </authorList>
    </citation>
    <scope>NUCLEOTIDE SEQUENCE</scope>
</reference>
<evidence type="ECO:0000313" key="1">
    <source>
        <dbReference type="EMBL" id="MPN51448.1"/>
    </source>
</evidence>
<dbReference type="AlphaFoldDB" id="A0A645IJI3"/>
<sequence>MMIESIEVIGKEKWDAMSLEEQRVALRDTIRNHKFTTTTMPISYPDPSMVEYPRVPLKPVVFKEFKNGQRVYKGILYPEEL</sequence>
<gene>
    <name evidence="1" type="ORF">SDC9_199094</name>
</gene>
<comment type="caution">
    <text evidence="1">The sequence shown here is derived from an EMBL/GenBank/DDBJ whole genome shotgun (WGS) entry which is preliminary data.</text>
</comment>
<dbReference type="EMBL" id="VSSQ01116585">
    <property type="protein sequence ID" value="MPN51448.1"/>
    <property type="molecule type" value="Genomic_DNA"/>
</dbReference>
<organism evidence="1">
    <name type="scientific">bioreactor metagenome</name>
    <dbReference type="NCBI Taxonomy" id="1076179"/>
    <lineage>
        <taxon>unclassified sequences</taxon>
        <taxon>metagenomes</taxon>
        <taxon>ecological metagenomes</taxon>
    </lineage>
</organism>
<accession>A0A645IJI3</accession>
<name>A0A645IJI3_9ZZZZ</name>
<protein>
    <submittedName>
        <fullName evidence="1">Uncharacterized protein</fullName>
    </submittedName>
</protein>